<keyword evidence="16" id="KW-0594">Phospholipid biosynthesis</keyword>
<dbReference type="RefSeq" id="WP_230866855.1">
    <property type="nucleotide sequence ID" value="NZ_CP046640.1"/>
</dbReference>
<dbReference type="GO" id="GO:0016024">
    <property type="term" value="P:CDP-diacylglycerol biosynthetic process"/>
    <property type="evidence" value="ECO:0007669"/>
    <property type="project" value="UniProtKB-UniPathway"/>
</dbReference>
<evidence type="ECO:0000256" key="12">
    <source>
        <dbReference type="ARBA" id="ARBA00022695"/>
    </source>
</evidence>
<evidence type="ECO:0000256" key="2">
    <source>
        <dbReference type="ARBA" id="ARBA00004651"/>
    </source>
</evidence>
<evidence type="ECO:0000256" key="11">
    <source>
        <dbReference type="ARBA" id="ARBA00022692"/>
    </source>
</evidence>
<dbReference type="Pfam" id="PF01148">
    <property type="entry name" value="CTP_transf_1"/>
    <property type="match status" value="1"/>
</dbReference>
<feature type="transmembrane region" description="Helical" evidence="19">
    <location>
        <begin position="203"/>
        <end position="222"/>
    </location>
</feature>
<evidence type="ECO:0000256" key="8">
    <source>
        <dbReference type="ARBA" id="ARBA00022475"/>
    </source>
</evidence>
<feature type="transmembrane region" description="Helical" evidence="19">
    <location>
        <begin position="106"/>
        <end position="127"/>
    </location>
</feature>
<dbReference type="PROSITE" id="PS51257">
    <property type="entry name" value="PROKAR_LIPOPROTEIN"/>
    <property type="match status" value="1"/>
</dbReference>
<comment type="pathway">
    <text evidence="3 18">Phospholipid metabolism; CDP-diacylglycerol biosynthesis; CDP-diacylglycerol from sn-glycerol 3-phosphate: step 3/3.</text>
</comment>
<keyword evidence="17" id="KW-1208">Phospholipid metabolism</keyword>
<reference evidence="20" key="1">
    <citation type="submission" date="2019-12" db="EMBL/GenBank/DDBJ databases">
        <authorList>
            <person name="zhang j."/>
            <person name="sun C.M."/>
        </authorList>
    </citation>
    <scope>NUCLEOTIDE SEQUENCE</scope>
    <source>
        <strain evidence="20">NS-1</strain>
    </source>
</reference>
<evidence type="ECO:0000256" key="7">
    <source>
        <dbReference type="ARBA" id="ARBA00019373"/>
    </source>
</evidence>
<evidence type="ECO:0000256" key="19">
    <source>
        <dbReference type="SAM" id="Phobius"/>
    </source>
</evidence>
<comment type="similarity">
    <text evidence="5 18">Belongs to the CDS family.</text>
</comment>
<evidence type="ECO:0000256" key="3">
    <source>
        <dbReference type="ARBA" id="ARBA00005119"/>
    </source>
</evidence>
<proteinExistence type="inferred from homology"/>
<dbReference type="KEGG" id="ifn:GM661_10785"/>
<evidence type="ECO:0000256" key="17">
    <source>
        <dbReference type="ARBA" id="ARBA00023264"/>
    </source>
</evidence>
<keyword evidence="11 18" id="KW-0812">Transmembrane</keyword>
<dbReference type="InterPro" id="IPR000374">
    <property type="entry name" value="PC_trans"/>
</dbReference>
<evidence type="ECO:0000313" key="20">
    <source>
        <dbReference type="EMBL" id="QTL98422.1"/>
    </source>
</evidence>
<evidence type="ECO:0000313" key="21">
    <source>
        <dbReference type="Proteomes" id="UP000665020"/>
    </source>
</evidence>
<evidence type="ECO:0000256" key="16">
    <source>
        <dbReference type="ARBA" id="ARBA00023209"/>
    </source>
</evidence>
<evidence type="ECO:0000256" key="13">
    <source>
        <dbReference type="ARBA" id="ARBA00022989"/>
    </source>
</evidence>
<comment type="subcellular location">
    <subcellularLocation>
        <location evidence="2">Cell membrane</location>
        <topology evidence="2">Multi-pass membrane protein</topology>
    </subcellularLocation>
</comment>
<feature type="transmembrane region" description="Helical" evidence="19">
    <location>
        <begin position="179"/>
        <end position="197"/>
    </location>
</feature>
<feature type="transmembrane region" description="Helical" evidence="19">
    <location>
        <begin position="82"/>
        <end position="99"/>
    </location>
</feature>
<keyword evidence="8" id="KW-1003">Cell membrane</keyword>
<feature type="transmembrane region" description="Helical" evidence="19">
    <location>
        <begin position="139"/>
        <end position="158"/>
    </location>
</feature>
<evidence type="ECO:0000256" key="4">
    <source>
        <dbReference type="ARBA" id="ARBA00005189"/>
    </source>
</evidence>
<dbReference type="GO" id="GO:0005886">
    <property type="term" value="C:plasma membrane"/>
    <property type="evidence" value="ECO:0007669"/>
    <property type="project" value="UniProtKB-SubCell"/>
</dbReference>
<evidence type="ECO:0000256" key="10">
    <source>
        <dbReference type="ARBA" id="ARBA00022679"/>
    </source>
</evidence>
<dbReference type="PROSITE" id="PS01315">
    <property type="entry name" value="CDS"/>
    <property type="match status" value="1"/>
</dbReference>
<accession>A0A8A7KKP6</accession>
<evidence type="ECO:0000256" key="1">
    <source>
        <dbReference type="ARBA" id="ARBA00001698"/>
    </source>
</evidence>
<dbReference type="UniPathway" id="UPA00557">
    <property type="reaction ID" value="UER00614"/>
</dbReference>
<dbReference type="PANTHER" id="PTHR46382:SF1">
    <property type="entry name" value="PHOSPHATIDATE CYTIDYLYLTRANSFERASE"/>
    <property type="match status" value="1"/>
</dbReference>
<comment type="pathway">
    <text evidence="4">Lipid metabolism.</text>
</comment>
<dbReference type="Proteomes" id="UP000665020">
    <property type="component" value="Chromosome"/>
</dbReference>
<feature type="transmembrane region" description="Helical" evidence="19">
    <location>
        <begin position="51"/>
        <end position="70"/>
    </location>
</feature>
<evidence type="ECO:0000256" key="15">
    <source>
        <dbReference type="ARBA" id="ARBA00023136"/>
    </source>
</evidence>
<name>A0A8A7KKP6_9FIRM</name>
<feature type="transmembrane region" description="Helical" evidence="19">
    <location>
        <begin position="6"/>
        <end position="39"/>
    </location>
</feature>
<dbReference type="PANTHER" id="PTHR46382">
    <property type="entry name" value="PHOSPHATIDATE CYTIDYLYLTRANSFERASE"/>
    <property type="match status" value="1"/>
</dbReference>
<keyword evidence="10 18" id="KW-0808">Transferase</keyword>
<dbReference type="EMBL" id="CP046640">
    <property type="protein sequence ID" value="QTL98422.1"/>
    <property type="molecule type" value="Genomic_DNA"/>
</dbReference>
<evidence type="ECO:0000256" key="9">
    <source>
        <dbReference type="ARBA" id="ARBA00022516"/>
    </source>
</evidence>
<keyword evidence="9" id="KW-0444">Lipid biosynthesis</keyword>
<evidence type="ECO:0000256" key="6">
    <source>
        <dbReference type="ARBA" id="ARBA00012487"/>
    </source>
</evidence>
<evidence type="ECO:0000256" key="18">
    <source>
        <dbReference type="RuleBase" id="RU003938"/>
    </source>
</evidence>
<keyword evidence="14" id="KW-0443">Lipid metabolism</keyword>
<dbReference type="AlphaFoldDB" id="A0A8A7KKP6"/>
<sequence length="268" mass="30212">MLTKRILSSIVGIIILFACIITGTIPFLSLIFLLTIIAIYEYNRMLPVKSGKNFFLMTTFSILIISYTYLINRGLIDTVFPALVYLYLIVYFILHFLFIKNNFLESLSYNTFGLIYIAGGFSFLLFLREFSTAPFNKTTALWLVLLATWASDVGGYFTGRFLGSHKLAEEISPNKTVEGAIGSVLLTIIVVGIYMFYLGYYSLYWSIYAVVIALTGIIGDLFESKMKRELGLKDSGDLIPGHGGILDRFDSLLFTAPVTYFFLIHLLV</sequence>
<keyword evidence="21" id="KW-1185">Reference proteome</keyword>
<evidence type="ECO:0000256" key="14">
    <source>
        <dbReference type="ARBA" id="ARBA00023098"/>
    </source>
</evidence>
<dbReference type="EC" id="2.7.7.41" evidence="6 18"/>
<organism evidence="20 21">
    <name type="scientific">Iocasia fonsfrigidae</name>
    <dbReference type="NCBI Taxonomy" id="2682810"/>
    <lineage>
        <taxon>Bacteria</taxon>
        <taxon>Bacillati</taxon>
        <taxon>Bacillota</taxon>
        <taxon>Clostridia</taxon>
        <taxon>Halanaerobiales</taxon>
        <taxon>Halanaerobiaceae</taxon>
        <taxon>Iocasia</taxon>
    </lineage>
</organism>
<dbReference type="GO" id="GO:0004605">
    <property type="term" value="F:phosphatidate cytidylyltransferase activity"/>
    <property type="evidence" value="ECO:0007669"/>
    <property type="project" value="UniProtKB-EC"/>
</dbReference>
<evidence type="ECO:0000256" key="5">
    <source>
        <dbReference type="ARBA" id="ARBA00010185"/>
    </source>
</evidence>
<keyword evidence="12 18" id="KW-0548">Nucleotidyltransferase</keyword>
<comment type="catalytic activity">
    <reaction evidence="1 18">
        <text>a 1,2-diacyl-sn-glycero-3-phosphate + CTP + H(+) = a CDP-1,2-diacyl-sn-glycerol + diphosphate</text>
        <dbReference type="Rhea" id="RHEA:16229"/>
        <dbReference type="ChEBI" id="CHEBI:15378"/>
        <dbReference type="ChEBI" id="CHEBI:33019"/>
        <dbReference type="ChEBI" id="CHEBI:37563"/>
        <dbReference type="ChEBI" id="CHEBI:58332"/>
        <dbReference type="ChEBI" id="CHEBI:58608"/>
        <dbReference type="EC" id="2.7.7.41"/>
    </reaction>
</comment>
<keyword evidence="15 19" id="KW-0472">Membrane</keyword>
<keyword evidence="13 19" id="KW-1133">Transmembrane helix</keyword>
<protein>
    <recommendedName>
        <fullName evidence="7 18">Phosphatidate cytidylyltransferase</fullName>
        <ecNumber evidence="6 18">2.7.7.41</ecNumber>
    </recommendedName>
</protein>
<gene>
    <name evidence="20" type="ORF">GM661_10785</name>
</gene>